<dbReference type="Proteomes" id="UP000472335">
    <property type="component" value="Unassembled WGS sequence"/>
</dbReference>
<dbReference type="EMBL" id="JAAKZY010000260">
    <property type="protein sequence ID" value="NGO14444.1"/>
    <property type="molecule type" value="Genomic_DNA"/>
</dbReference>
<accession>A0A6G4VKX7</accession>
<proteinExistence type="predicted"/>
<keyword evidence="2" id="KW-1185">Reference proteome</keyword>
<comment type="caution">
    <text evidence="1">The sequence shown here is derived from an EMBL/GenBank/DDBJ whole genome shotgun (WGS) entry which is preliminary data.</text>
</comment>
<evidence type="ECO:0000313" key="2">
    <source>
        <dbReference type="Proteomes" id="UP000472335"/>
    </source>
</evidence>
<organism evidence="1 2">
    <name type="scientific">Streptomyces scabichelini</name>
    <dbReference type="NCBI Taxonomy" id="2711217"/>
    <lineage>
        <taxon>Bacteria</taxon>
        <taxon>Bacillati</taxon>
        <taxon>Actinomycetota</taxon>
        <taxon>Actinomycetes</taxon>
        <taxon>Kitasatosporales</taxon>
        <taxon>Streptomycetaceae</taxon>
        <taxon>Streptomyces</taxon>
    </lineage>
</organism>
<reference evidence="1 2" key="1">
    <citation type="submission" date="2020-02" db="EMBL/GenBank/DDBJ databases">
        <title>Whole-genome analyses of novel actinobacteria.</title>
        <authorList>
            <person name="Sahin N."/>
            <person name="Gencbay T."/>
        </authorList>
    </citation>
    <scope>NUCLEOTIDE SEQUENCE [LARGE SCALE GENOMIC DNA]</scope>
    <source>
        <strain evidence="1 2">HC44</strain>
    </source>
</reference>
<sequence>MAHAHGLLVLTLRGSALTRFVDNSLLHRFGLPHALRPPTGAYGVIEQP</sequence>
<protein>
    <submittedName>
        <fullName evidence="1">Uncharacterized protein</fullName>
    </submittedName>
</protein>
<name>A0A6G4VKX7_9ACTN</name>
<dbReference type="RefSeq" id="WP_165268831.1">
    <property type="nucleotide sequence ID" value="NZ_JAAKZY010000260.1"/>
</dbReference>
<evidence type="ECO:0000313" key="1">
    <source>
        <dbReference type="EMBL" id="NGO14444.1"/>
    </source>
</evidence>
<gene>
    <name evidence="1" type="ORF">G5C60_44355</name>
</gene>
<dbReference type="AlphaFoldDB" id="A0A6G4VKX7"/>